<evidence type="ECO:0000313" key="1">
    <source>
        <dbReference type="EMBL" id="AAS96253.1"/>
    </source>
</evidence>
<dbReference type="AlphaFoldDB" id="Q72B62"/>
<dbReference type="STRING" id="882.DVU_1776"/>
<dbReference type="HOGENOM" id="CLU_3342934_0_0_7"/>
<proteinExistence type="predicted"/>
<reference evidence="1 2" key="1">
    <citation type="journal article" date="2004" name="Nat. Biotechnol.">
        <title>The genome sequence of the anaerobic, sulfate-reducing bacterium Desulfovibrio vulgaris Hildenborough.</title>
        <authorList>
            <person name="Heidelberg J.F."/>
            <person name="Seshadri R."/>
            <person name="Haveman S.A."/>
            <person name="Hemme C.L."/>
            <person name="Paulsen I.T."/>
            <person name="Kolonay J.F."/>
            <person name="Eisen J.A."/>
            <person name="Ward N."/>
            <person name="Methe B."/>
            <person name="Brinkac L.M."/>
            <person name="Daugherty S.C."/>
            <person name="Deboy R.T."/>
            <person name="Dodson R.J."/>
            <person name="Durkin A.S."/>
            <person name="Madupu R."/>
            <person name="Nelson W.C."/>
            <person name="Sullivan S.A."/>
            <person name="Fouts D."/>
            <person name="Haft D.H."/>
            <person name="Selengut J."/>
            <person name="Peterson J.D."/>
            <person name="Davidsen T.M."/>
            <person name="Zafar N."/>
            <person name="Zhou L."/>
            <person name="Radune D."/>
            <person name="Dimitrov G."/>
            <person name="Hance M."/>
            <person name="Tran K."/>
            <person name="Khouri H."/>
            <person name="Gill J."/>
            <person name="Utterback T.R."/>
            <person name="Feldblyum T.V."/>
            <person name="Wall J.D."/>
            <person name="Voordouw G."/>
            <person name="Fraser C.M."/>
        </authorList>
    </citation>
    <scope>NUCLEOTIDE SEQUENCE [LARGE SCALE GENOMIC DNA]</scope>
    <source>
        <strain evidence="2">ATCC 29579 / DSM 644 / NCIMB 8303 / VKM B-1760 / Hildenborough</strain>
    </source>
</reference>
<protein>
    <submittedName>
        <fullName evidence="1">Uncharacterized protein</fullName>
    </submittedName>
</protein>
<dbReference type="KEGG" id="dvu:DVU_1776"/>
<keyword evidence="2" id="KW-1185">Reference proteome</keyword>
<gene>
    <name evidence="1" type="ordered locus">DVU_1776</name>
</gene>
<accession>Q72B62</accession>
<dbReference type="EMBL" id="AE017285">
    <property type="protein sequence ID" value="AAS96253.1"/>
    <property type="molecule type" value="Genomic_DNA"/>
</dbReference>
<sequence length="37" mass="4255">MCIQIAGLVDDARWLSKNSSMYILSISLCLTRLRNRL</sequence>
<dbReference type="EnsemblBacteria" id="AAS96253">
    <property type="protein sequence ID" value="AAS96253"/>
    <property type="gene ID" value="DVU_1776"/>
</dbReference>
<organism evidence="1 2">
    <name type="scientific">Nitratidesulfovibrio vulgaris (strain ATCC 29579 / DSM 644 / CCUG 34227 / NCIMB 8303 / VKM B-1760 / Hildenborough)</name>
    <name type="common">Desulfovibrio vulgaris</name>
    <dbReference type="NCBI Taxonomy" id="882"/>
    <lineage>
        <taxon>Bacteria</taxon>
        <taxon>Pseudomonadati</taxon>
        <taxon>Thermodesulfobacteriota</taxon>
        <taxon>Desulfovibrionia</taxon>
        <taxon>Desulfovibrionales</taxon>
        <taxon>Desulfovibrionaceae</taxon>
        <taxon>Nitratidesulfovibrio</taxon>
    </lineage>
</organism>
<dbReference type="Proteomes" id="UP000002194">
    <property type="component" value="Chromosome"/>
</dbReference>
<dbReference type="PaxDb" id="882-DVU_1776"/>
<name>Q72B62_NITV2</name>
<evidence type="ECO:0000313" key="2">
    <source>
        <dbReference type="Proteomes" id="UP000002194"/>
    </source>
</evidence>